<evidence type="ECO:0000313" key="4">
    <source>
        <dbReference type="EMBL" id="OXA56578.1"/>
    </source>
</evidence>
<keyword evidence="1" id="KW-0863">Zinc-finger</keyword>
<evidence type="ECO:0000256" key="1">
    <source>
        <dbReference type="PROSITE-ProRule" id="PRU00042"/>
    </source>
</evidence>
<dbReference type="PANTHER" id="PTHR15021">
    <property type="entry name" value="DISCONNECTED-RELATED"/>
    <property type="match status" value="1"/>
</dbReference>
<keyword evidence="1" id="KW-0479">Metal-binding</keyword>
<feature type="compositionally biased region" description="Low complexity" evidence="2">
    <location>
        <begin position="241"/>
        <end position="252"/>
    </location>
</feature>
<feature type="compositionally biased region" description="Basic residues" evidence="2">
    <location>
        <begin position="296"/>
        <end position="315"/>
    </location>
</feature>
<dbReference type="PROSITE" id="PS50157">
    <property type="entry name" value="ZINC_FINGER_C2H2_2"/>
    <property type="match status" value="2"/>
</dbReference>
<feature type="region of interest" description="Disordered" evidence="2">
    <location>
        <begin position="442"/>
        <end position="550"/>
    </location>
</feature>
<keyword evidence="5" id="KW-1185">Reference proteome</keyword>
<feature type="region of interest" description="Disordered" evidence="2">
    <location>
        <begin position="230"/>
        <end position="346"/>
    </location>
</feature>
<feature type="compositionally biased region" description="Polar residues" evidence="2">
    <location>
        <begin position="879"/>
        <end position="892"/>
    </location>
</feature>
<dbReference type="SMART" id="SM00355">
    <property type="entry name" value="ZnF_C2H2"/>
    <property type="match status" value="4"/>
</dbReference>
<dbReference type="OMA" id="HQEITMD"/>
<dbReference type="GO" id="GO:0005634">
    <property type="term" value="C:nucleus"/>
    <property type="evidence" value="ECO:0007669"/>
    <property type="project" value="TreeGrafter"/>
</dbReference>
<reference evidence="4 5" key="1">
    <citation type="submission" date="2015-12" db="EMBL/GenBank/DDBJ databases">
        <title>The genome of Folsomia candida.</title>
        <authorList>
            <person name="Faddeeva A."/>
            <person name="Derks M.F."/>
            <person name="Anvar Y."/>
            <person name="Smit S."/>
            <person name="Van Straalen N."/>
            <person name="Roelofs D."/>
        </authorList>
    </citation>
    <scope>NUCLEOTIDE SEQUENCE [LARGE SCALE GENOMIC DNA]</scope>
    <source>
        <strain evidence="4 5">VU population</strain>
        <tissue evidence="4">Whole body</tissue>
    </source>
</reference>
<organism evidence="4 5">
    <name type="scientific">Folsomia candida</name>
    <name type="common">Springtail</name>
    <dbReference type="NCBI Taxonomy" id="158441"/>
    <lineage>
        <taxon>Eukaryota</taxon>
        <taxon>Metazoa</taxon>
        <taxon>Ecdysozoa</taxon>
        <taxon>Arthropoda</taxon>
        <taxon>Hexapoda</taxon>
        <taxon>Collembola</taxon>
        <taxon>Entomobryomorpha</taxon>
        <taxon>Isotomoidea</taxon>
        <taxon>Isotomidae</taxon>
        <taxon>Proisotominae</taxon>
        <taxon>Folsomia</taxon>
    </lineage>
</organism>
<feature type="compositionally biased region" description="Low complexity" evidence="2">
    <location>
        <begin position="490"/>
        <end position="502"/>
    </location>
</feature>
<feature type="region of interest" description="Disordered" evidence="2">
    <location>
        <begin position="164"/>
        <end position="213"/>
    </location>
</feature>
<feature type="region of interest" description="Disordered" evidence="2">
    <location>
        <begin position="1041"/>
        <end position="1081"/>
    </location>
</feature>
<feature type="region of interest" description="Disordered" evidence="2">
    <location>
        <begin position="667"/>
        <end position="690"/>
    </location>
</feature>
<dbReference type="OrthoDB" id="10070972at2759"/>
<feature type="compositionally biased region" description="Acidic residues" evidence="2">
    <location>
        <begin position="946"/>
        <end position="962"/>
    </location>
</feature>
<feature type="compositionally biased region" description="Low complexity" evidence="2">
    <location>
        <begin position="266"/>
        <end position="284"/>
    </location>
</feature>
<feature type="compositionally biased region" description="Low complexity" evidence="2">
    <location>
        <begin position="442"/>
        <end position="470"/>
    </location>
</feature>
<protein>
    <submittedName>
        <fullName evidence="4">Protein disconnected</fullName>
    </submittedName>
</protein>
<feature type="compositionally biased region" description="Polar residues" evidence="2">
    <location>
        <begin position="723"/>
        <end position="736"/>
    </location>
</feature>
<feature type="compositionally biased region" description="Basic residues" evidence="2">
    <location>
        <begin position="513"/>
        <end position="523"/>
    </location>
</feature>
<dbReference type="EMBL" id="LNIX01000004">
    <property type="protein sequence ID" value="OXA56578.1"/>
    <property type="molecule type" value="Genomic_DNA"/>
</dbReference>
<feature type="region of interest" description="Disordered" evidence="2">
    <location>
        <begin position="370"/>
        <end position="395"/>
    </location>
</feature>
<name>A0A226EH57_FOLCA</name>
<feature type="region of interest" description="Disordered" evidence="2">
    <location>
        <begin position="612"/>
        <end position="642"/>
    </location>
</feature>
<gene>
    <name evidence="4" type="ORF">Fcan01_09616</name>
</gene>
<sequence length="1129" mass="122566">MDLKLRCSAGGCDCKSFCAAGDTAESLRICDNCSHTWITHLLEKLMTAAEDQLTVFDVCSLALYGTHALPIRIKIVIERLLTTLSTDDIEKIRRSFGWTLQDLARGYMVQNPRGGVITSWSLIPTEEELIILQQFLRFPVTKPISLALIKEDFPMVNVNNNIVQSSPPNSINISPNNNDNNDRGTLTNGSLNGKHHYPNHKPLPQTTSPKSISPIHQLSSALGIQTANKSLHQHHQNHPASGLSSSLPSSGLKMRSTSPRGGQDPVSLLASSAALNLSVSQNSSDDSESERDYYERRRKHEQHHHHNHHHNHNQHRSQSQSQRQQLPDSVMDLSVKPGSGGSSGGCSATSLNNAAAASLLKARGMTVSQALKSVRQGNSSPKAGQNPPSFEDNFNQTLGLMGMGMNMSALLSNLGNIKSTDLMAAAAAQQFLSSVTASLQQQQQQHQQQKKAMSLSGQTSSSGSTSPGMPGINGGVVGGNAPSSKHSPINSSTTTNSSSMNSLKQENVSMRQDHHHQHHHHHQSPNNSTSSSSNNKKASTGGKRSWNPLPAPVAMATHLVNPATGKRRVQCAVCLKTFCDKGALKIHFSAVHLREMHKCTVAGCSMMFSSRRSRNRHSANPNPKLHSPHIRRKISPHDGRTAGPALNINSPTLMLPPGMRYPPFLSGHLPGLGSPNGDCEDGGAMQDEDQDFSDDEDLVASGMMVKMDKEEQVNNDDYMSDEGSFSSTNEDSSTAKFSPEVITKTCSSSGGDGSKQDGARKRKRANPVRLPSVPDDSNDEFCCYDDGTTVVGNSSSTNEDDDATTTIATDGMTGSPKRFKDEEEGETKSQSPPIQEDDVEEDDSAAALDLISSPTSKNEKSNDKEESTLDADDAEQKYNHTTKSSPISGNHSENGDDKAQGGENEQEFLDDQPSPKSRRDQAQDVDHLGRLQNLPIFSSSSIKEENDSEESSELGKSDDDEENTGRSNSSSNGYIPIDRENPRKCSACGKEFQNQFGVKVHYQNVHLKLMHRCLVNGCMSAFPSKRSRDRHSSNLNLHRKLLSTSPTDYSPSGRSPSPPSSTGSAPDLSSISPRPRERRPPATTEIDFMTTATTNALSSSVGNSNQGLSMFNPYIFRNNLLLENSLYIN</sequence>
<comment type="caution">
    <text evidence="4">The sequence shown here is derived from an EMBL/GenBank/DDBJ whole genome shotgun (WGS) entry which is preliminary data.</text>
</comment>
<dbReference type="Proteomes" id="UP000198287">
    <property type="component" value="Unassembled WGS sequence"/>
</dbReference>
<dbReference type="InterPro" id="IPR040436">
    <property type="entry name" value="Disconnected-like"/>
</dbReference>
<feature type="compositionally biased region" description="Low complexity" evidence="2">
    <location>
        <begin position="164"/>
        <end position="179"/>
    </location>
</feature>
<dbReference type="Gene3D" id="3.30.160.60">
    <property type="entry name" value="Classic Zinc Finger"/>
    <property type="match status" value="1"/>
</dbReference>
<feature type="compositionally biased region" description="Low complexity" evidence="2">
    <location>
        <begin position="524"/>
        <end position="535"/>
    </location>
</feature>
<feature type="domain" description="C2H2-type" evidence="3">
    <location>
        <begin position="569"/>
        <end position="597"/>
    </location>
</feature>
<keyword evidence="1" id="KW-0862">Zinc</keyword>
<dbReference type="PROSITE" id="PS00028">
    <property type="entry name" value="ZINC_FINGER_C2H2_1"/>
    <property type="match status" value="2"/>
</dbReference>
<evidence type="ECO:0000256" key="2">
    <source>
        <dbReference type="SAM" id="MobiDB-lite"/>
    </source>
</evidence>
<feature type="compositionally biased region" description="Acidic residues" evidence="2">
    <location>
        <begin position="678"/>
        <end position="690"/>
    </location>
</feature>
<evidence type="ECO:0000259" key="3">
    <source>
        <dbReference type="PROSITE" id="PS50157"/>
    </source>
</evidence>
<feature type="compositionally biased region" description="Low complexity" evidence="2">
    <location>
        <begin position="316"/>
        <end position="325"/>
    </location>
</feature>
<feature type="compositionally biased region" description="Basic and acidic residues" evidence="2">
    <location>
        <begin position="917"/>
        <end position="929"/>
    </location>
</feature>
<evidence type="ECO:0000313" key="5">
    <source>
        <dbReference type="Proteomes" id="UP000198287"/>
    </source>
</evidence>
<dbReference type="PANTHER" id="PTHR15021:SF0">
    <property type="entry name" value="DISCO-RELATED, ISOFORM A-RELATED"/>
    <property type="match status" value="1"/>
</dbReference>
<dbReference type="GO" id="GO:0006355">
    <property type="term" value="P:regulation of DNA-templated transcription"/>
    <property type="evidence" value="ECO:0007669"/>
    <property type="project" value="TreeGrafter"/>
</dbReference>
<feature type="compositionally biased region" description="Acidic residues" evidence="2">
    <location>
        <begin position="835"/>
        <end position="844"/>
    </location>
</feature>
<feature type="domain" description="C2H2-type" evidence="3">
    <location>
        <begin position="983"/>
        <end position="1006"/>
    </location>
</feature>
<dbReference type="InterPro" id="IPR013087">
    <property type="entry name" value="Znf_C2H2_type"/>
</dbReference>
<feature type="compositionally biased region" description="Polar residues" evidence="2">
    <location>
        <begin position="204"/>
        <end position="213"/>
    </location>
</feature>
<feature type="compositionally biased region" description="Basic and acidic residues" evidence="2">
    <location>
        <begin position="857"/>
        <end position="867"/>
    </location>
</feature>
<accession>A0A226EH57</accession>
<dbReference type="GO" id="GO:0008270">
    <property type="term" value="F:zinc ion binding"/>
    <property type="evidence" value="ECO:0007669"/>
    <property type="project" value="UniProtKB-KW"/>
</dbReference>
<feature type="compositionally biased region" description="Low complexity" evidence="2">
    <location>
        <begin position="1050"/>
        <end position="1066"/>
    </location>
</feature>
<dbReference type="AlphaFoldDB" id="A0A226EH57"/>
<proteinExistence type="predicted"/>
<feature type="region of interest" description="Disordered" evidence="2">
    <location>
        <begin position="710"/>
        <end position="982"/>
    </location>
</feature>